<evidence type="ECO:0000313" key="3">
    <source>
        <dbReference type="Proteomes" id="UP000054011"/>
    </source>
</evidence>
<dbReference type="RefSeq" id="WP_058945149.1">
    <property type="nucleotide sequence ID" value="NZ_LNSV01000129.1"/>
</dbReference>
<dbReference type="OrthoDB" id="4287097at2"/>
<dbReference type="Proteomes" id="UP000054011">
    <property type="component" value="Unassembled WGS sequence"/>
</dbReference>
<keyword evidence="3" id="KW-1185">Reference proteome</keyword>
<name>A0A100Y0R9_9ACTN</name>
<comment type="caution">
    <text evidence="2">The sequence shown here is derived from an EMBL/GenBank/DDBJ whole genome shotgun (WGS) entry which is preliminary data.</text>
</comment>
<protein>
    <recommendedName>
        <fullName evidence="4">SAV-6107-like HEPN domain-containing protein</fullName>
    </recommendedName>
</protein>
<evidence type="ECO:0000313" key="2">
    <source>
        <dbReference type="EMBL" id="KUH35561.1"/>
    </source>
</evidence>
<evidence type="ECO:0008006" key="4">
    <source>
        <dbReference type="Google" id="ProtNLM"/>
    </source>
</evidence>
<gene>
    <name evidence="2" type="ORF">ATE80_28500</name>
</gene>
<dbReference type="EMBL" id="LNSV01000129">
    <property type="protein sequence ID" value="KUH35561.1"/>
    <property type="molecule type" value="Genomic_DNA"/>
</dbReference>
<accession>A0A100Y0R9</accession>
<reference evidence="2 3" key="1">
    <citation type="submission" date="2015-11" db="EMBL/GenBank/DDBJ databases">
        <title>Genome-wide analysis reveals the secondary metabolome in Streptomyces kanasensis ZX01.</title>
        <authorList>
            <person name="Zhang G."/>
            <person name="Han L."/>
            <person name="Feng J."/>
            <person name="Zhang X."/>
        </authorList>
    </citation>
    <scope>NUCLEOTIDE SEQUENCE [LARGE SCALE GENOMIC DNA]</scope>
    <source>
        <strain evidence="2 3">ZX01</strain>
    </source>
</reference>
<dbReference type="AlphaFoldDB" id="A0A100Y0R9"/>
<organism evidence="2 3">
    <name type="scientific">Streptomyces kanasensis</name>
    <dbReference type="NCBI Taxonomy" id="936756"/>
    <lineage>
        <taxon>Bacteria</taxon>
        <taxon>Bacillati</taxon>
        <taxon>Actinomycetota</taxon>
        <taxon>Actinomycetes</taxon>
        <taxon>Kitasatosporales</taxon>
        <taxon>Streptomycetaceae</taxon>
        <taxon>Streptomyces</taxon>
    </lineage>
</organism>
<dbReference type="STRING" id="936756.ATE80_28500"/>
<sequence length="120" mass="12577">MTTPPTRHTPEPPPPDGGRLAEDVELALRLAAVRPTGVVADGVRERLRGYVRAYADTADAYARSLVDGRARDVAVATVAHARAVAADPVHDPAAHLRLLAKGAHMLARYAAGSAGVGGRW</sequence>
<evidence type="ECO:0000256" key="1">
    <source>
        <dbReference type="SAM" id="MobiDB-lite"/>
    </source>
</evidence>
<feature type="region of interest" description="Disordered" evidence="1">
    <location>
        <begin position="1"/>
        <end position="20"/>
    </location>
</feature>
<proteinExistence type="predicted"/>